<accession>A0A917Q316</accession>
<dbReference type="CDD" id="cd01188">
    <property type="entry name" value="INT_RitA_C_like"/>
    <property type="match status" value="1"/>
</dbReference>
<dbReference type="PANTHER" id="PTHR30349:SF81">
    <property type="entry name" value="TYROSINE RECOMBINASE XERC"/>
    <property type="match status" value="1"/>
</dbReference>
<organism evidence="3 4">
    <name type="scientific">Lentibacillus kapialis</name>
    <dbReference type="NCBI Taxonomy" id="340214"/>
    <lineage>
        <taxon>Bacteria</taxon>
        <taxon>Bacillati</taxon>
        <taxon>Bacillota</taxon>
        <taxon>Bacilli</taxon>
        <taxon>Bacillales</taxon>
        <taxon>Bacillaceae</taxon>
        <taxon>Lentibacillus</taxon>
    </lineage>
</organism>
<dbReference type="RefSeq" id="WP_188634389.1">
    <property type="nucleotide sequence ID" value="NZ_BMNQ01000105.1"/>
</dbReference>
<sequence>MDAFLPFLGANQSINSLVESVLLEIEKFGLKESTIEIYGRYLKRLLLYFQKNNELYYSKEVLENFLEQKMNDFKNEKITLRYYNALKRGAYLVREYAETGFIKWEVYSDNRKFRPNIYYTKYIEAALSSSGLKTEFQYKVNYVLRKFCCFLEEIGICSFDQLTLQTVKDFILSVRESNSGSMDYILYSLKLLIGYLYSNNVISKSVNLDYYRIKNKKQMLVSAYSLKEIERIIHVIDQNTAIGKRDYAIIMLVLNTGLRGIDVRRLKLQDIDWHENTVEISQSKTSKLLKLPLKGCVCNAIADYILHARSKTAVQNVFVRNVAPFEAFVNTAALDSIIERYCLKAGISKEHLRSFHSMRRSVGTWLAEKEVSIHTISQILGHADMNSSKPYLSFNQKQMSACAMSFVDVPMSGNVFI</sequence>
<dbReference type="PANTHER" id="PTHR30349">
    <property type="entry name" value="PHAGE INTEGRASE-RELATED"/>
    <property type="match status" value="1"/>
</dbReference>
<comment type="caution">
    <text evidence="3">The sequence shown here is derived from an EMBL/GenBank/DDBJ whole genome shotgun (WGS) entry which is preliminary data.</text>
</comment>
<protein>
    <recommendedName>
        <fullName evidence="2">Tyr recombinase domain-containing protein</fullName>
    </recommendedName>
</protein>
<dbReference type="InterPro" id="IPR011010">
    <property type="entry name" value="DNA_brk_join_enz"/>
</dbReference>
<dbReference type="Pfam" id="PF00589">
    <property type="entry name" value="Phage_integrase"/>
    <property type="match status" value="1"/>
</dbReference>
<dbReference type="Gene3D" id="1.10.443.10">
    <property type="entry name" value="Intergrase catalytic core"/>
    <property type="match status" value="1"/>
</dbReference>
<dbReference type="GO" id="GO:0003677">
    <property type="term" value="F:DNA binding"/>
    <property type="evidence" value="ECO:0007669"/>
    <property type="project" value="InterPro"/>
</dbReference>
<evidence type="ECO:0000256" key="1">
    <source>
        <dbReference type="ARBA" id="ARBA00023172"/>
    </source>
</evidence>
<proteinExistence type="predicted"/>
<evidence type="ECO:0000259" key="2">
    <source>
        <dbReference type="PROSITE" id="PS51898"/>
    </source>
</evidence>
<dbReference type="Proteomes" id="UP000658382">
    <property type="component" value="Unassembled WGS sequence"/>
</dbReference>
<dbReference type="AlphaFoldDB" id="A0A917Q316"/>
<feature type="domain" description="Tyr recombinase" evidence="2">
    <location>
        <begin position="219"/>
        <end position="404"/>
    </location>
</feature>
<dbReference type="SUPFAM" id="SSF56349">
    <property type="entry name" value="DNA breaking-rejoining enzymes"/>
    <property type="match status" value="1"/>
</dbReference>
<evidence type="ECO:0000313" key="4">
    <source>
        <dbReference type="Proteomes" id="UP000658382"/>
    </source>
</evidence>
<gene>
    <name evidence="3" type="ORF">GCM10007063_34870</name>
</gene>
<reference evidence="3" key="2">
    <citation type="submission" date="2020-09" db="EMBL/GenBank/DDBJ databases">
        <authorList>
            <person name="Sun Q."/>
            <person name="Ohkuma M."/>
        </authorList>
    </citation>
    <scope>NUCLEOTIDE SEQUENCE</scope>
    <source>
        <strain evidence="3">JCM 12580</strain>
    </source>
</reference>
<evidence type="ECO:0000313" key="3">
    <source>
        <dbReference type="EMBL" id="GGK09419.1"/>
    </source>
</evidence>
<dbReference type="EMBL" id="BMNQ01000105">
    <property type="protein sequence ID" value="GGK09419.1"/>
    <property type="molecule type" value="Genomic_DNA"/>
</dbReference>
<keyword evidence="1" id="KW-0233">DNA recombination</keyword>
<dbReference type="InterPro" id="IPR050090">
    <property type="entry name" value="Tyrosine_recombinase_XerCD"/>
</dbReference>
<dbReference type="InterPro" id="IPR013762">
    <property type="entry name" value="Integrase-like_cat_sf"/>
</dbReference>
<dbReference type="GO" id="GO:0006310">
    <property type="term" value="P:DNA recombination"/>
    <property type="evidence" value="ECO:0007669"/>
    <property type="project" value="UniProtKB-KW"/>
</dbReference>
<dbReference type="InterPro" id="IPR002104">
    <property type="entry name" value="Integrase_catalytic"/>
</dbReference>
<keyword evidence="4" id="KW-1185">Reference proteome</keyword>
<dbReference type="PROSITE" id="PS51898">
    <property type="entry name" value="TYR_RECOMBINASE"/>
    <property type="match status" value="1"/>
</dbReference>
<name>A0A917Q316_9BACI</name>
<dbReference type="GO" id="GO:0015074">
    <property type="term" value="P:DNA integration"/>
    <property type="evidence" value="ECO:0007669"/>
    <property type="project" value="InterPro"/>
</dbReference>
<reference evidence="3" key="1">
    <citation type="journal article" date="2014" name="Int. J. Syst. Evol. Microbiol.">
        <title>Complete genome sequence of Corynebacterium casei LMG S-19264T (=DSM 44701T), isolated from a smear-ripened cheese.</title>
        <authorList>
            <consortium name="US DOE Joint Genome Institute (JGI-PGF)"/>
            <person name="Walter F."/>
            <person name="Albersmeier A."/>
            <person name="Kalinowski J."/>
            <person name="Ruckert C."/>
        </authorList>
    </citation>
    <scope>NUCLEOTIDE SEQUENCE</scope>
    <source>
        <strain evidence="3">JCM 12580</strain>
    </source>
</reference>